<dbReference type="InterPro" id="IPR051198">
    <property type="entry name" value="BchE-like"/>
</dbReference>
<dbReference type="Pfam" id="PF04055">
    <property type="entry name" value="Radical_SAM"/>
    <property type="match status" value="1"/>
</dbReference>
<dbReference type="SFLD" id="SFLDG01082">
    <property type="entry name" value="B12-binding_domain_containing"/>
    <property type="match status" value="1"/>
</dbReference>
<dbReference type="InterPro" id="IPR006638">
    <property type="entry name" value="Elp3/MiaA/NifB-like_rSAM"/>
</dbReference>
<keyword evidence="5" id="KW-0479">Metal-binding</keyword>
<dbReference type="SMART" id="SM00729">
    <property type="entry name" value="Elp3"/>
    <property type="match status" value="1"/>
</dbReference>
<keyword evidence="6" id="KW-0408">Iron</keyword>
<evidence type="ECO:0000256" key="6">
    <source>
        <dbReference type="ARBA" id="ARBA00023004"/>
    </source>
</evidence>
<proteinExistence type="predicted"/>
<organism evidence="9 10">
    <name type="scientific">Candidatus Yanofskybacteria bacterium GW2011_GWD1_39_16</name>
    <dbReference type="NCBI Taxonomy" id="1619030"/>
    <lineage>
        <taxon>Bacteria</taxon>
        <taxon>Candidatus Yanofskyibacteriota</taxon>
    </lineage>
</organism>
<feature type="domain" description="Radical SAM core" evidence="8">
    <location>
        <begin position="200"/>
        <end position="418"/>
    </location>
</feature>
<dbReference type="Gene3D" id="3.80.30.20">
    <property type="entry name" value="tm_1862 like domain"/>
    <property type="match status" value="1"/>
</dbReference>
<evidence type="ECO:0000259" key="8">
    <source>
        <dbReference type="PROSITE" id="PS51918"/>
    </source>
</evidence>
<keyword evidence="4" id="KW-0949">S-adenosyl-L-methionine</keyword>
<evidence type="ECO:0000256" key="5">
    <source>
        <dbReference type="ARBA" id="ARBA00022723"/>
    </source>
</evidence>
<dbReference type="CDD" id="cd01335">
    <property type="entry name" value="Radical_SAM"/>
    <property type="match status" value="1"/>
</dbReference>
<comment type="caution">
    <text evidence="9">The sequence shown here is derived from an EMBL/GenBank/DDBJ whole genome shotgun (WGS) entry which is preliminary data.</text>
</comment>
<dbReference type="GO" id="GO:0046872">
    <property type="term" value="F:metal ion binding"/>
    <property type="evidence" value="ECO:0007669"/>
    <property type="project" value="UniProtKB-KW"/>
</dbReference>
<dbReference type="GO" id="GO:0051539">
    <property type="term" value="F:4 iron, 4 sulfur cluster binding"/>
    <property type="evidence" value="ECO:0007669"/>
    <property type="project" value="UniProtKB-KW"/>
</dbReference>
<accession>A0A837HZQ0</accession>
<dbReference type="InterPro" id="IPR007197">
    <property type="entry name" value="rSAM"/>
</dbReference>
<comment type="cofactor">
    <cofactor evidence="1">
        <name>[4Fe-4S] cluster</name>
        <dbReference type="ChEBI" id="CHEBI:49883"/>
    </cofactor>
</comment>
<dbReference type="Gene3D" id="3.40.50.280">
    <property type="entry name" value="Cobalamin-binding domain"/>
    <property type="match status" value="1"/>
</dbReference>
<evidence type="ECO:0000256" key="7">
    <source>
        <dbReference type="ARBA" id="ARBA00023014"/>
    </source>
</evidence>
<dbReference type="SFLD" id="SFLDS00029">
    <property type="entry name" value="Radical_SAM"/>
    <property type="match status" value="1"/>
</dbReference>
<dbReference type="InterPro" id="IPR058240">
    <property type="entry name" value="rSAM_sf"/>
</dbReference>
<dbReference type="AlphaFoldDB" id="A0A837HZQ0"/>
<dbReference type="PROSITE" id="PS51918">
    <property type="entry name" value="RADICAL_SAM"/>
    <property type="match status" value="1"/>
</dbReference>
<gene>
    <name evidence="9" type="ORF">UT35_C0018G0004</name>
</gene>
<evidence type="ECO:0000256" key="4">
    <source>
        <dbReference type="ARBA" id="ARBA00022691"/>
    </source>
</evidence>
<reference evidence="9 10" key="1">
    <citation type="journal article" date="2015" name="Nature">
        <title>rRNA introns, odd ribosomes, and small enigmatic genomes across a large radiation of phyla.</title>
        <authorList>
            <person name="Brown C.T."/>
            <person name="Hug L.A."/>
            <person name="Thomas B.C."/>
            <person name="Sharon I."/>
            <person name="Castelle C.J."/>
            <person name="Singh A."/>
            <person name="Wilkins M.J."/>
            <person name="Williams K.H."/>
            <person name="Banfield J.F."/>
        </authorList>
    </citation>
    <scope>NUCLEOTIDE SEQUENCE [LARGE SCALE GENOMIC DNA]</scope>
</reference>
<dbReference type="Proteomes" id="UP000033996">
    <property type="component" value="Unassembled WGS sequence"/>
</dbReference>
<dbReference type="PANTHER" id="PTHR43409:SF7">
    <property type="entry name" value="BLL1977 PROTEIN"/>
    <property type="match status" value="1"/>
</dbReference>
<evidence type="ECO:0000313" key="9">
    <source>
        <dbReference type="EMBL" id="KKR07951.1"/>
    </source>
</evidence>
<keyword evidence="2" id="KW-0489">Methyltransferase</keyword>
<protein>
    <submittedName>
        <fullName evidence="9">Putative Fe-S oxidoreductase</fullName>
    </submittedName>
</protein>
<evidence type="ECO:0000313" key="10">
    <source>
        <dbReference type="Proteomes" id="UP000033996"/>
    </source>
</evidence>
<dbReference type="GO" id="GO:0003824">
    <property type="term" value="F:catalytic activity"/>
    <property type="evidence" value="ECO:0007669"/>
    <property type="project" value="InterPro"/>
</dbReference>
<dbReference type="InterPro" id="IPR023404">
    <property type="entry name" value="rSAM_horseshoe"/>
</dbReference>
<dbReference type="InterPro" id="IPR034466">
    <property type="entry name" value="Methyltransferase_Class_B"/>
</dbReference>
<keyword evidence="3" id="KW-0808">Transferase</keyword>
<dbReference type="SFLD" id="SFLDG01123">
    <property type="entry name" value="methyltransferase_(Class_B)"/>
    <property type="match status" value="1"/>
</dbReference>
<evidence type="ECO:0000256" key="2">
    <source>
        <dbReference type="ARBA" id="ARBA00022603"/>
    </source>
</evidence>
<dbReference type="EMBL" id="LBWL01000018">
    <property type="protein sequence ID" value="KKR07951.1"/>
    <property type="molecule type" value="Genomic_DNA"/>
</dbReference>
<name>A0A837HZQ0_9BACT</name>
<evidence type="ECO:0000256" key="3">
    <source>
        <dbReference type="ARBA" id="ARBA00022679"/>
    </source>
</evidence>
<evidence type="ECO:0000256" key="1">
    <source>
        <dbReference type="ARBA" id="ARBA00001966"/>
    </source>
</evidence>
<sequence length="466" mass="53277">MRILQINPKNTLYEQPMTIPPLGLSYISAVLKERGHLVDFIDMSEYVIGEDGKHVDVFPNVSSIPLDYDLYLVSGTSPQAREIRNIGRFLKEKNRAAIVGGPHVTNYAGIETPTGVTTISGNLLPTDMELVSNYPVMIKNEGENIIFEAIERIEEGMRAIKDFNRGIVLRGPMIEDLGTIPIPDRSNAHKYSYFLEDKNGENHRCTHIMTSRGCPKRCAFCDSPGLWTRKVRYTPLNRIKEELEQIRSFGFSSIQIYDDIFPLNRSRMIEICRYLKNMGFLWRCYMRADIMTQPSFGRPILEIMHDSGMIQTLVGIESGSQQILDNIYKDVTVEQNTEICRLCKEVGIVFKASVILGLPGETMETMEATRRWVLENRPDRCGVNVFIPYRGTPIVDQKMRRQYGVDDMHDFDLDVSLEPGEADEFYYYGSRTKLQVVVSTSSLTAQQIHEFYLKFQAELEAEGIPY</sequence>
<dbReference type="PANTHER" id="PTHR43409">
    <property type="entry name" value="ANAEROBIC MAGNESIUM-PROTOPORPHYRIN IX MONOMETHYL ESTER CYCLASE-RELATED"/>
    <property type="match status" value="1"/>
</dbReference>
<dbReference type="SUPFAM" id="SSF102114">
    <property type="entry name" value="Radical SAM enzymes"/>
    <property type="match status" value="1"/>
</dbReference>
<keyword evidence="7" id="KW-0411">Iron-sulfur</keyword>